<dbReference type="Proteomes" id="UP000199623">
    <property type="component" value="Unassembled WGS sequence"/>
</dbReference>
<protein>
    <submittedName>
        <fullName evidence="2">NB-ARC domain-containing protein</fullName>
    </submittedName>
</protein>
<dbReference type="InterPro" id="IPR042197">
    <property type="entry name" value="Apaf_helical"/>
</dbReference>
<accession>A0A1G7QE96</accession>
<dbReference type="Gene3D" id="1.10.8.430">
    <property type="entry name" value="Helical domain of apoptotic protease-activating factors"/>
    <property type="match status" value="1"/>
</dbReference>
<feature type="region of interest" description="Disordered" evidence="1">
    <location>
        <begin position="284"/>
        <end position="319"/>
    </location>
</feature>
<dbReference type="AlphaFoldDB" id="A0A1G7QE96"/>
<dbReference type="PANTHER" id="PTHR47691">
    <property type="entry name" value="REGULATOR-RELATED"/>
    <property type="match status" value="1"/>
</dbReference>
<evidence type="ECO:0000313" key="2">
    <source>
        <dbReference type="EMBL" id="SDF96822.1"/>
    </source>
</evidence>
<name>A0A1G7QE96_9PSEU</name>
<dbReference type="PRINTS" id="PR00364">
    <property type="entry name" value="DISEASERSIST"/>
</dbReference>
<dbReference type="GO" id="GO:0043531">
    <property type="term" value="F:ADP binding"/>
    <property type="evidence" value="ECO:0007669"/>
    <property type="project" value="InterPro"/>
</dbReference>
<organism evidence="2 3">
    <name type="scientific">Lentzea fradiae</name>
    <dbReference type="NCBI Taxonomy" id="200378"/>
    <lineage>
        <taxon>Bacteria</taxon>
        <taxon>Bacillati</taxon>
        <taxon>Actinomycetota</taxon>
        <taxon>Actinomycetes</taxon>
        <taxon>Pseudonocardiales</taxon>
        <taxon>Pseudonocardiaceae</taxon>
        <taxon>Lentzea</taxon>
    </lineage>
</organism>
<dbReference type="InterPro" id="IPR027417">
    <property type="entry name" value="P-loop_NTPase"/>
</dbReference>
<dbReference type="Gene3D" id="3.40.50.300">
    <property type="entry name" value="P-loop containing nucleotide triphosphate hydrolases"/>
    <property type="match status" value="1"/>
</dbReference>
<evidence type="ECO:0000256" key="1">
    <source>
        <dbReference type="SAM" id="MobiDB-lite"/>
    </source>
</evidence>
<feature type="compositionally biased region" description="Low complexity" evidence="1">
    <location>
        <begin position="284"/>
        <end position="306"/>
    </location>
</feature>
<dbReference type="EMBL" id="FNCC01000004">
    <property type="protein sequence ID" value="SDF96822.1"/>
    <property type="molecule type" value="Genomic_DNA"/>
</dbReference>
<keyword evidence="3" id="KW-1185">Reference proteome</keyword>
<proteinExistence type="predicted"/>
<sequence length="319" mass="34320">MLWTNSKSYLGRGVMRVAGVENTVSGTARGNVVQAGSIGTLHIHSSPPGNVVPQQLPPAPRLFVSRSEELTELDRWHADEERQLLVVISGPGGVGKTSLALRWLHGARDRFPDGQLYVDLGAHADTPAQPDEVLEWFLGALGVEVPPPSLAQRQALFRSLTADRAFSILLDNAASAAQVRPLLPASPCCAVVVTSRWRLSPLGVDGARFVEVDPMDVGDSVELLEQVVGEPRLAEEADAARELARLCGGLPIALGVIGARLSRRPRRTLAKEVDELRTETSRLASLDLDDSTSTTRPRSAPSSTSPMWTCRHARRGSTA</sequence>
<dbReference type="SUPFAM" id="SSF52540">
    <property type="entry name" value="P-loop containing nucleoside triphosphate hydrolases"/>
    <property type="match status" value="1"/>
</dbReference>
<reference evidence="3" key="1">
    <citation type="submission" date="2016-10" db="EMBL/GenBank/DDBJ databases">
        <authorList>
            <person name="Varghese N."/>
            <person name="Submissions S."/>
        </authorList>
    </citation>
    <scope>NUCLEOTIDE SEQUENCE [LARGE SCALE GENOMIC DNA]</scope>
    <source>
        <strain evidence="3">CGMCC 4.3506</strain>
    </source>
</reference>
<dbReference type="STRING" id="200378.SAMN05216553_104407"/>
<dbReference type="PANTHER" id="PTHR47691:SF3">
    <property type="entry name" value="HTH-TYPE TRANSCRIPTIONAL REGULATOR RV0890C-RELATED"/>
    <property type="match status" value="1"/>
</dbReference>
<gene>
    <name evidence="2" type="ORF">SAMN05216553_104407</name>
</gene>
<evidence type="ECO:0000313" key="3">
    <source>
        <dbReference type="Proteomes" id="UP000199623"/>
    </source>
</evidence>